<dbReference type="Proteomes" id="UP000646548">
    <property type="component" value="Unassembled WGS sequence"/>
</dbReference>
<dbReference type="EMBL" id="WKFB01000830">
    <property type="protein sequence ID" value="KAF6717566.1"/>
    <property type="molecule type" value="Genomic_DNA"/>
</dbReference>
<reference evidence="2" key="1">
    <citation type="journal article" name="BMC Genomics">
        <title>Long-read sequencing and de novo genome assembly of marine medaka (Oryzias melastigma).</title>
        <authorList>
            <person name="Liang P."/>
            <person name="Saqib H.S.A."/>
            <person name="Ni X."/>
            <person name="Shen Y."/>
        </authorList>
    </citation>
    <scope>NUCLEOTIDE SEQUENCE</scope>
    <source>
        <strain evidence="2">Bigg-433</strain>
    </source>
</reference>
<comment type="caution">
    <text evidence="2">The sequence shown here is derived from an EMBL/GenBank/DDBJ whole genome shotgun (WGS) entry which is preliminary data.</text>
</comment>
<evidence type="ECO:0000256" key="1">
    <source>
        <dbReference type="SAM" id="MobiDB-lite"/>
    </source>
</evidence>
<feature type="region of interest" description="Disordered" evidence="1">
    <location>
        <begin position="247"/>
        <end position="274"/>
    </location>
</feature>
<dbReference type="AlphaFoldDB" id="A0A834C0J6"/>
<accession>A0A834C0J6</accession>
<sequence>MNTRARDLKGGPEFCLTGSPLTQEFEELQDTSKHPAESSFVNQTSVHVMPRLLRTSNSWSLLANQRPRGGVPSPGCCGCGEWDVYLAHSSGASRRGGADPAERLRGFRAWREKGKRGGAAGWRSDTEEEEEEEAPCSGRGSVLPAPTSRAALATSATEVLVPALPGGSRSLAAPLSDLCSPAAGNGNTRRRELNPSIFEAGTRRLVDPRGCELTGGHTCGQVQGVFFLRRQCGCTRSFLACQSGAERRHPPARRRRGAPRVAKSGSKSQPRAVTVEVRRGGSATASYRYNVAEGHQVG</sequence>
<evidence type="ECO:0000313" key="2">
    <source>
        <dbReference type="EMBL" id="KAF6717566.1"/>
    </source>
</evidence>
<gene>
    <name evidence="2" type="ORF">FQA47_020187</name>
</gene>
<evidence type="ECO:0000313" key="3">
    <source>
        <dbReference type="Proteomes" id="UP000646548"/>
    </source>
</evidence>
<protein>
    <submittedName>
        <fullName evidence="2">Uncharacterized protein</fullName>
    </submittedName>
</protein>
<organism evidence="2 3">
    <name type="scientific">Oryzias melastigma</name>
    <name type="common">Marine medaka</name>
    <dbReference type="NCBI Taxonomy" id="30732"/>
    <lineage>
        <taxon>Eukaryota</taxon>
        <taxon>Metazoa</taxon>
        <taxon>Chordata</taxon>
        <taxon>Craniata</taxon>
        <taxon>Vertebrata</taxon>
        <taxon>Euteleostomi</taxon>
        <taxon>Actinopterygii</taxon>
        <taxon>Neopterygii</taxon>
        <taxon>Teleostei</taxon>
        <taxon>Neoteleostei</taxon>
        <taxon>Acanthomorphata</taxon>
        <taxon>Ovalentaria</taxon>
        <taxon>Atherinomorphae</taxon>
        <taxon>Beloniformes</taxon>
        <taxon>Adrianichthyidae</taxon>
        <taxon>Oryziinae</taxon>
        <taxon>Oryzias</taxon>
    </lineage>
</organism>
<proteinExistence type="predicted"/>
<name>A0A834C0J6_ORYME</name>
<feature type="region of interest" description="Disordered" evidence="1">
    <location>
        <begin position="115"/>
        <end position="143"/>
    </location>
</feature>